<keyword evidence="7 15" id="KW-0812">Transmembrane</keyword>
<evidence type="ECO:0000256" key="2">
    <source>
        <dbReference type="ARBA" id="ARBA00005698"/>
    </source>
</evidence>
<gene>
    <name evidence="16" type="primary">ND6</name>
</gene>
<comment type="similarity">
    <text evidence="2 15">Belongs to the complex I subunit 6 family.</text>
</comment>
<sequence>MVLLLSALISGSVMVLCSRSPTFGIFGVLTQALAFTGLLCIGGASFFGVILVLVYIGGMLIVFLFSTVLSAERYPESGWGEILISCFGLILLSYPFLHDWGSYSIIQPLLPLIYESALGDAFSCFGVFSIVVGLILLVALIVVLFLGFEHSRESLRSLY</sequence>
<geneLocation type="mitochondrion" evidence="16"/>
<comment type="function">
    <text evidence="15">Core subunit of the mitochondrial membrane respiratory chain NADH dehydrogenase (Complex I) which catalyzes electron transfer from NADH through the respiratory chain, using ubiquinone as an electron acceptor. Essential for the catalytic activity and assembly of complex I.</text>
</comment>
<comment type="subcellular location">
    <subcellularLocation>
        <location evidence="1 15">Mitochondrion membrane</location>
        <topology evidence="1 15">Multi-pass membrane protein</topology>
    </subcellularLocation>
</comment>
<dbReference type="InterPro" id="IPR001457">
    <property type="entry name" value="NADH_UbQ/plastoQ_OxRdtase_su6"/>
</dbReference>
<evidence type="ECO:0000256" key="14">
    <source>
        <dbReference type="ARBA" id="ARBA00049551"/>
    </source>
</evidence>
<keyword evidence="9 15" id="KW-0249">Electron transport</keyword>
<accession>A0A7H0R1L8</accession>
<dbReference type="PANTHER" id="PTHR11435:SF1">
    <property type="entry name" value="NADH-UBIQUINONE OXIDOREDUCTASE CHAIN 6"/>
    <property type="match status" value="1"/>
</dbReference>
<dbReference type="PANTHER" id="PTHR11435">
    <property type="entry name" value="NADH UBIQUINONE OXIDOREDUCTASE SUBUNIT ND6"/>
    <property type="match status" value="1"/>
</dbReference>
<name>A0A7H0R1L8_9ECHI</name>
<evidence type="ECO:0000313" key="16">
    <source>
        <dbReference type="EMBL" id="QNQ65317.1"/>
    </source>
</evidence>
<evidence type="ECO:0000256" key="13">
    <source>
        <dbReference type="ARBA" id="ARBA00023136"/>
    </source>
</evidence>
<keyword evidence="5 15" id="KW-0813">Transport</keyword>
<keyword evidence="11 15" id="KW-0520">NAD</keyword>
<evidence type="ECO:0000256" key="11">
    <source>
        <dbReference type="ARBA" id="ARBA00023027"/>
    </source>
</evidence>
<dbReference type="EC" id="7.1.1.2" evidence="3 15"/>
<evidence type="ECO:0000256" key="10">
    <source>
        <dbReference type="ARBA" id="ARBA00022989"/>
    </source>
</evidence>
<keyword evidence="13 15" id="KW-0472">Membrane</keyword>
<evidence type="ECO:0000256" key="1">
    <source>
        <dbReference type="ARBA" id="ARBA00004225"/>
    </source>
</evidence>
<dbReference type="EMBL" id="MN296491">
    <property type="protein sequence ID" value="QNQ65317.1"/>
    <property type="molecule type" value="Genomic_DNA"/>
</dbReference>
<evidence type="ECO:0000256" key="3">
    <source>
        <dbReference type="ARBA" id="ARBA00012944"/>
    </source>
</evidence>
<evidence type="ECO:0000256" key="4">
    <source>
        <dbReference type="ARBA" id="ARBA00021095"/>
    </source>
</evidence>
<dbReference type="AlphaFoldDB" id="A0A7H0R1L8"/>
<keyword evidence="8 15" id="KW-1278">Translocase</keyword>
<keyword evidence="10 15" id="KW-1133">Transmembrane helix</keyword>
<reference evidence="16" key="1">
    <citation type="journal article" date="2019" name="Mitochondrial DNA Part B Resour">
        <title>The complete mitochondrial genome of a deep sea ophiuroid of the genus Amphiura (Ophiuroidea: Amphiuridae).</title>
        <authorList>
            <person name="Na J."/>
            <person name="Zhang D."/>
            <person name="Cheng H."/>
            <person name="Yang J."/>
            <person name="Zhang R."/>
            <person name="Chen W."/>
            <person name="Wang C."/>
        </authorList>
    </citation>
    <scope>NUCLEOTIDE SEQUENCE</scope>
</reference>
<feature type="transmembrane region" description="Helical" evidence="15">
    <location>
        <begin position="117"/>
        <end position="148"/>
    </location>
</feature>
<feature type="transmembrane region" description="Helical" evidence="15">
    <location>
        <begin position="33"/>
        <end position="66"/>
    </location>
</feature>
<evidence type="ECO:0000256" key="5">
    <source>
        <dbReference type="ARBA" id="ARBA00022448"/>
    </source>
</evidence>
<feature type="transmembrane region" description="Helical" evidence="15">
    <location>
        <begin position="78"/>
        <end position="97"/>
    </location>
</feature>
<evidence type="ECO:0000256" key="15">
    <source>
        <dbReference type="RuleBase" id="RU004430"/>
    </source>
</evidence>
<dbReference type="InterPro" id="IPR050269">
    <property type="entry name" value="ComplexI_Subunit6"/>
</dbReference>
<evidence type="ECO:0000256" key="7">
    <source>
        <dbReference type="ARBA" id="ARBA00022692"/>
    </source>
</evidence>
<dbReference type="Pfam" id="PF00499">
    <property type="entry name" value="Oxidored_q3"/>
    <property type="match status" value="1"/>
</dbReference>
<evidence type="ECO:0000256" key="8">
    <source>
        <dbReference type="ARBA" id="ARBA00022967"/>
    </source>
</evidence>
<proteinExistence type="inferred from homology"/>
<organism evidence="16">
    <name type="scientific">Amphiura sp. JN-2020</name>
    <dbReference type="NCBI Taxonomy" id="2763518"/>
    <lineage>
        <taxon>Eukaryota</taxon>
        <taxon>Metazoa</taxon>
        <taxon>Echinodermata</taxon>
        <taxon>Eleutherozoa</taxon>
        <taxon>Asterozoa</taxon>
        <taxon>Ophiuroidea</taxon>
        <taxon>Myophiuroidea</taxon>
        <taxon>Metophiurida</taxon>
        <taxon>Ophintegrida</taxon>
        <taxon>Amphilepidida</taxon>
        <taxon>Ophiurina</taxon>
        <taxon>Gnathophiurina</taxon>
        <taxon>Amphiuroidea</taxon>
        <taxon>Amphiuridae</taxon>
        <taxon>Amphiura</taxon>
    </lineage>
</organism>
<evidence type="ECO:0000256" key="9">
    <source>
        <dbReference type="ARBA" id="ARBA00022982"/>
    </source>
</evidence>
<keyword evidence="6 15" id="KW-0679">Respiratory chain</keyword>
<dbReference type="GO" id="GO:0008137">
    <property type="term" value="F:NADH dehydrogenase (ubiquinone) activity"/>
    <property type="evidence" value="ECO:0007669"/>
    <property type="project" value="UniProtKB-UniRule"/>
</dbReference>
<evidence type="ECO:0000256" key="6">
    <source>
        <dbReference type="ARBA" id="ARBA00022660"/>
    </source>
</evidence>
<dbReference type="GO" id="GO:0031966">
    <property type="term" value="C:mitochondrial membrane"/>
    <property type="evidence" value="ECO:0007669"/>
    <property type="project" value="UniProtKB-SubCell"/>
</dbReference>
<protein>
    <recommendedName>
        <fullName evidence="4 15">NADH-ubiquinone oxidoreductase chain 6</fullName>
        <ecNumber evidence="3 15">7.1.1.2</ecNumber>
    </recommendedName>
</protein>
<keyword evidence="12 15" id="KW-0496">Mitochondrion</keyword>
<keyword evidence="15" id="KW-0830">Ubiquinone</keyword>
<evidence type="ECO:0000256" key="12">
    <source>
        <dbReference type="ARBA" id="ARBA00023128"/>
    </source>
</evidence>
<dbReference type="Gene3D" id="1.20.120.1200">
    <property type="entry name" value="NADH-ubiquinone/plastoquinone oxidoreductase chain 6, subunit NuoJ"/>
    <property type="match status" value="1"/>
</dbReference>
<comment type="catalytic activity">
    <reaction evidence="14 15">
        <text>a ubiquinone + NADH + 5 H(+)(in) = a ubiquinol + NAD(+) + 4 H(+)(out)</text>
        <dbReference type="Rhea" id="RHEA:29091"/>
        <dbReference type="Rhea" id="RHEA-COMP:9565"/>
        <dbReference type="Rhea" id="RHEA-COMP:9566"/>
        <dbReference type="ChEBI" id="CHEBI:15378"/>
        <dbReference type="ChEBI" id="CHEBI:16389"/>
        <dbReference type="ChEBI" id="CHEBI:17976"/>
        <dbReference type="ChEBI" id="CHEBI:57540"/>
        <dbReference type="ChEBI" id="CHEBI:57945"/>
        <dbReference type="EC" id="7.1.1.2"/>
    </reaction>
</comment>
<dbReference type="InterPro" id="IPR042106">
    <property type="entry name" value="Nuo/plastoQ_OxRdtase_6_NuoJ"/>
</dbReference>